<keyword evidence="1" id="KW-0812">Transmembrane</keyword>
<sequence length="307" mass="34693">MMGLLANEWIKIFKRKATFIMIGITLLLVLGTAVALYFFDKPDTNSENGAWKETLTEENKEYTNEDIEFYKQTIAENQYRIDHNLPPSTTYNVWDFMTDAVGYISFVALFTIIIAAGIIANEFSWGTIKLLLIRPISRVKILLSKYITVLLFALFMISTLFVSSFLFGSIFFGFEGTQPYLAYVNGEIIERNIIVQLLIEYGLESVGLLMFTTLAFMISAAFRNSSLAIGLAIFFLLSGNIITGIIGAYYDWAKYLIFANINLSQYINGSSLIDGMTMTFSVIMLAIYFIIFMVIAFIAFVKRDVSA</sequence>
<dbReference type="PANTHER" id="PTHR37305">
    <property type="entry name" value="INTEGRAL MEMBRANE PROTEIN-RELATED"/>
    <property type="match status" value="1"/>
</dbReference>
<feature type="transmembrane region" description="Helical" evidence="1">
    <location>
        <begin position="278"/>
        <end position="301"/>
    </location>
</feature>
<dbReference type="KEGG" id="ppsr:I6J18_08590"/>
<feature type="transmembrane region" description="Helical" evidence="1">
    <location>
        <begin position="20"/>
        <end position="39"/>
    </location>
</feature>
<keyword evidence="3" id="KW-1185">Reference proteome</keyword>
<feature type="transmembrane region" description="Helical" evidence="1">
    <location>
        <begin position="100"/>
        <end position="125"/>
    </location>
</feature>
<feature type="transmembrane region" description="Helical" evidence="1">
    <location>
        <begin position="146"/>
        <end position="173"/>
    </location>
</feature>
<dbReference type="Proteomes" id="UP000595254">
    <property type="component" value="Chromosome"/>
</dbReference>
<dbReference type="PANTHER" id="PTHR37305:SF1">
    <property type="entry name" value="MEMBRANE PROTEIN"/>
    <property type="match status" value="1"/>
</dbReference>
<dbReference type="Pfam" id="PF12679">
    <property type="entry name" value="ABC2_membrane_2"/>
    <property type="match status" value="1"/>
</dbReference>
<accession>A0A974NRD1</accession>
<keyword evidence="1" id="KW-0472">Membrane</keyword>
<evidence type="ECO:0000313" key="2">
    <source>
        <dbReference type="EMBL" id="QQT02597.1"/>
    </source>
</evidence>
<dbReference type="RefSeq" id="WP_051387855.1">
    <property type="nucleotide sequence ID" value="NZ_CP068053.1"/>
</dbReference>
<reference evidence="2 3" key="1">
    <citation type="submission" date="2021-01" db="EMBL/GenBank/DDBJ databases">
        <title>FDA dAtabase for Regulatory Grade micrObial Sequences (FDA-ARGOS): Supporting development and validation of Infectious Disease Dx tests.</title>
        <authorList>
            <person name="Nelson B."/>
            <person name="Plummer A."/>
            <person name="Tallon L."/>
            <person name="Sadzewicz L."/>
            <person name="Zhao X."/>
            <person name="Boylan J."/>
            <person name="Ott S."/>
            <person name="Bowen H."/>
            <person name="Vavikolanu K."/>
            <person name="Mehta A."/>
            <person name="Aluvathingal J."/>
            <person name="Nadendla S."/>
            <person name="Myers T."/>
            <person name="Yan Y."/>
            <person name="Sichtig H."/>
        </authorList>
    </citation>
    <scope>NUCLEOTIDE SEQUENCE [LARGE SCALE GENOMIC DNA]</scope>
    <source>
        <strain evidence="2 3">FDAARGOS_1161</strain>
    </source>
</reference>
<proteinExistence type="predicted"/>
<organism evidence="2 3">
    <name type="scientific">Peribacillus psychrosaccharolyticus</name>
    <name type="common">Bacillus psychrosaccharolyticus</name>
    <dbReference type="NCBI Taxonomy" id="1407"/>
    <lineage>
        <taxon>Bacteria</taxon>
        <taxon>Bacillati</taxon>
        <taxon>Bacillota</taxon>
        <taxon>Bacilli</taxon>
        <taxon>Bacillales</taxon>
        <taxon>Bacillaceae</taxon>
        <taxon>Peribacillus</taxon>
    </lineage>
</organism>
<evidence type="ECO:0000256" key="1">
    <source>
        <dbReference type="SAM" id="Phobius"/>
    </source>
</evidence>
<feature type="transmembrane region" description="Helical" evidence="1">
    <location>
        <begin position="193"/>
        <end position="216"/>
    </location>
</feature>
<dbReference type="AlphaFoldDB" id="A0A974NRD1"/>
<protein>
    <submittedName>
        <fullName evidence="2">ABC transporter permease</fullName>
    </submittedName>
</protein>
<evidence type="ECO:0000313" key="3">
    <source>
        <dbReference type="Proteomes" id="UP000595254"/>
    </source>
</evidence>
<dbReference type="GO" id="GO:0140359">
    <property type="term" value="F:ABC-type transporter activity"/>
    <property type="evidence" value="ECO:0007669"/>
    <property type="project" value="InterPro"/>
</dbReference>
<name>A0A974NRD1_PERPY</name>
<dbReference type="EMBL" id="CP068053">
    <property type="protein sequence ID" value="QQT02597.1"/>
    <property type="molecule type" value="Genomic_DNA"/>
</dbReference>
<keyword evidence="1" id="KW-1133">Transmembrane helix</keyword>
<gene>
    <name evidence="2" type="ORF">I6J18_08590</name>
</gene>
<feature type="transmembrane region" description="Helical" evidence="1">
    <location>
        <begin position="228"/>
        <end position="250"/>
    </location>
</feature>
<dbReference type="GO" id="GO:0005886">
    <property type="term" value="C:plasma membrane"/>
    <property type="evidence" value="ECO:0007669"/>
    <property type="project" value="UniProtKB-SubCell"/>
</dbReference>